<dbReference type="Pfam" id="PF00005">
    <property type="entry name" value="ABC_tran"/>
    <property type="match status" value="1"/>
</dbReference>
<evidence type="ECO:0000256" key="3">
    <source>
        <dbReference type="ARBA" id="ARBA00022741"/>
    </source>
</evidence>
<reference evidence="7 8" key="1">
    <citation type="submission" date="2019-09" db="EMBL/GenBank/DDBJ databases">
        <authorList>
            <person name="Li Y."/>
        </authorList>
    </citation>
    <scope>NUCLEOTIDE SEQUENCE [LARGE SCALE GENOMIC DNA]</scope>
    <source>
        <strain evidence="7 8">L3-3HA</strain>
    </source>
</reference>
<dbReference type="InterPro" id="IPR050153">
    <property type="entry name" value="Metal_Ion_Import_ABC"/>
</dbReference>
<dbReference type="FunFam" id="3.40.50.300:FF:000134">
    <property type="entry name" value="Iron-enterobactin ABC transporter ATP-binding protein"/>
    <property type="match status" value="1"/>
</dbReference>
<evidence type="ECO:0000313" key="8">
    <source>
        <dbReference type="Proteomes" id="UP000335415"/>
    </source>
</evidence>
<dbReference type="PANTHER" id="PTHR42734">
    <property type="entry name" value="METAL TRANSPORT SYSTEM ATP-BINDING PROTEIN TM_0124-RELATED"/>
    <property type="match status" value="1"/>
</dbReference>
<evidence type="ECO:0000256" key="1">
    <source>
        <dbReference type="ARBA" id="ARBA00005417"/>
    </source>
</evidence>
<feature type="domain" description="ABC transporter" evidence="5">
    <location>
        <begin position="4"/>
        <end position="239"/>
    </location>
</feature>
<name>A0A5J5G7K0_9GAMM</name>
<dbReference type="GO" id="GO:0005524">
    <property type="term" value="F:ATP binding"/>
    <property type="evidence" value="ECO:0007669"/>
    <property type="project" value="UniProtKB-KW"/>
</dbReference>
<dbReference type="InterPro" id="IPR027417">
    <property type="entry name" value="P-loop_NTPase"/>
</dbReference>
<protein>
    <submittedName>
        <fullName evidence="7">ABC transporter ATP-binding protein</fullName>
    </submittedName>
</protein>
<dbReference type="InterPro" id="IPR003439">
    <property type="entry name" value="ABC_transporter-like_ATP-bd"/>
</dbReference>
<evidence type="ECO:0000256" key="4">
    <source>
        <dbReference type="ARBA" id="ARBA00022840"/>
    </source>
</evidence>
<evidence type="ECO:0000259" key="5">
    <source>
        <dbReference type="PROSITE" id="PS50893"/>
    </source>
</evidence>
<dbReference type="EMBL" id="VYKJ01000001">
    <property type="protein sequence ID" value="KAA9003159.1"/>
    <property type="molecule type" value="Genomic_DNA"/>
</dbReference>
<evidence type="ECO:0000313" key="6">
    <source>
        <dbReference type="EMBL" id="KAA9002553.1"/>
    </source>
</evidence>
<keyword evidence="4 7" id="KW-0067">ATP-binding</keyword>
<dbReference type="Proteomes" id="UP000335415">
    <property type="component" value="Unassembled WGS sequence"/>
</dbReference>
<sequence length="253" mass="27794">MTLVRFNHATLGYPRRTVIDGVTFDLRREEICCLLGANGCGKTTLIRTLLGLLPPLGGEILLAGKPVGDWSPADRAAVMAWVPQAHDGPFAFQALDMVLMGCSVHMSVFSSPGRRERELARHTLDTLGIGHLEHRVWATLSGGERQLVLIARALVQRPRLLLLDEPAASLDFGHQITLLNTIRQLRARGMTLLMATHHPMHARAVADRVVLIAPPGTVSQGPPETMLSCEALAALYHVQPEEIRRHLGTEQWT</sequence>
<proteinExistence type="inferred from homology"/>
<dbReference type="PROSITE" id="PS00211">
    <property type="entry name" value="ABC_TRANSPORTER_1"/>
    <property type="match status" value="1"/>
</dbReference>
<dbReference type="SUPFAM" id="SSF52540">
    <property type="entry name" value="P-loop containing nucleoside triphosphate hydrolases"/>
    <property type="match status" value="1"/>
</dbReference>
<accession>A0A5J5G7K0</accession>
<dbReference type="Gene3D" id="3.40.50.300">
    <property type="entry name" value="P-loop containing nucleotide triphosphate hydrolases"/>
    <property type="match status" value="1"/>
</dbReference>
<evidence type="ECO:0000313" key="7">
    <source>
        <dbReference type="EMBL" id="KAA9003159.1"/>
    </source>
</evidence>
<gene>
    <name evidence="6" type="ORF">FJU30_00660</name>
    <name evidence="7" type="ORF">FJU30_04105</name>
</gene>
<comment type="caution">
    <text evidence="7">The sequence shown here is derived from an EMBL/GenBank/DDBJ whole genome shotgun (WGS) entry which is preliminary data.</text>
</comment>
<dbReference type="InterPro" id="IPR017871">
    <property type="entry name" value="ABC_transporter-like_CS"/>
</dbReference>
<dbReference type="PANTHER" id="PTHR42734:SF6">
    <property type="entry name" value="MOLYBDATE IMPORT ATP-BINDING PROTEIN MOLC"/>
    <property type="match status" value="1"/>
</dbReference>
<keyword evidence="8" id="KW-1185">Reference proteome</keyword>
<dbReference type="PROSITE" id="PS50893">
    <property type="entry name" value="ABC_TRANSPORTER_2"/>
    <property type="match status" value="1"/>
</dbReference>
<keyword evidence="3" id="KW-0547">Nucleotide-binding</keyword>
<dbReference type="EMBL" id="VYKJ01000001">
    <property type="protein sequence ID" value="KAA9002553.1"/>
    <property type="molecule type" value="Genomic_DNA"/>
</dbReference>
<dbReference type="OrthoDB" id="5292475at2"/>
<dbReference type="GO" id="GO:0016887">
    <property type="term" value="F:ATP hydrolysis activity"/>
    <property type="evidence" value="ECO:0007669"/>
    <property type="project" value="InterPro"/>
</dbReference>
<dbReference type="CDD" id="cd03214">
    <property type="entry name" value="ABC_Iron-Siderophores_B12_Hemin"/>
    <property type="match status" value="1"/>
</dbReference>
<dbReference type="InterPro" id="IPR003593">
    <property type="entry name" value="AAA+_ATPase"/>
</dbReference>
<evidence type="ECO:0000256" key="2">
    <source>
        <dbReference type="ARBA" id="ARBA00022448"/>
    </source>
</evidence>
<dbReference type="AlphaFoldDB" id="A0A5J5G7K0"/>
<organism evidence="7 8">
    <name type="scientific">Affinibrenneria salicis</name>
    <dbReference type="NCBI Taxonomy" id="2590031"/>
    <lineage>
        <taxon>Bacteria</taxon>
        <taxon>Pseudomonadati</taxon>
        <taxon>Pseudomonadota</taxon>
        <taxon>Gammaproteobacteria</taxon>
        <taxon>Enterobacterales</taxon>
        <taxon>Pectobacteriaceae</taxon>
        <taxon>Affinibrenneria</taxon>
    </lineage>
</organism>
<dbReference type="RefSeq" id="WP_150433524.1">
    <property type="nucleotide sequence ID" value="NZ_VYKJ01000001.1"/>
</dbReference>
<comment type="similarity">
    <text evidence="1">Belongs to the ABC transporter superfamily.</text>
</comment>
<dbReference type="SMART" id="SM00382">
    <property type="entry name" value="AAA"/>
    <property type="match status" value="1"/>
</dbReference>
<keyword evidence="2" id="KW-0813">Transport</keyword>